<reference evidence="3 4" key="1">
    <citation type="submission" date="2018-01" db="EMBL/GenBank/DDBJ databases">
        <title>Draft genome of the strawberry crown rot pathogen Phytophthora cactorum.</title>
        <authorList>
            <person name="Armitage A.D."/>
            <person name="Lysoe E."/>
            <person name="Nellist C.F."/>
            <person name="Harrison R.J."/>
            <person name="Brurberg M.B."/>
        </authorList>
    </citation>
    <scope>NUCLEOTIDE SEQUENCE [LARGE SCALE GENOMIC DNA]</scope>
    <source>
        <strain evidence="3 4">10300</strain>
    </source>
</reference>
<dbReference type="EMBL" id="RCMV01000155">
    <property type="protein sequence ID" value="KAG3223154.1"/>
    <property type="molecule type" value="Genomic_DNA"/>
</dbReference>
<dbReference type="Gene3D" id="1.25.40.10">
    <property type="entry name" value="Tetratricopeptide repeat domain"/>
    <property type="match status" value="1"/>
</dbReference>
<name>A0A329SCX5_9STRA</name>
<dbReference type="InterPro" id="IPR011990">
    <property type="entry name" value="TPR-like_helical_dom_sf"/>
</dbReference>
<gene>
    <name evidence="3" type="ORF">PC110_g10190</name>
    <name evidence="2" type="ORF">PC129_g6161</name>
</gene>
<dbReference type="SMART" id="SM00015">
    <property type="entry name" value="IQ"/>
    <property type="match status" value="4"/>
</dbReference>
<evidence type="ECO:0000256" key="1">
    <source>
        <dbReference type="SAM" id="MobiDB-lite"/>
    </source>
</evidence>
<dbReference type="VEuPathDB" id="FungiDB:PC110_g10190"/>
<dbReference type="Pfam" id="PF00612">
    <property type="entry name" value="IQ"/>
    <property type="match status" value="1"/>
</dbReference>
<dbReference type="SUPFAM" id="SSF48452">
    <property type="entry name" value="TPR-like"/>
    <property type="match status" value="1"/>
</dbReference>
<dbReference type="OrthoDB" id="190375at2759"/>
<dbReference type="InterPro" id="IPR000048">
    <property type="entry name" value="IQ_motif_EF-hand-BS"/>
</dbReference>
<sequence length="1050" mass="120196">MAQLTPTRRQRSSQLAKDVETTRLPYLIDAGLRLRDSQHHVEPGAWTAPIVAEERHDGEQNPSGNRPFVHTQDKKLKLKRAKKQVARLHPRLKRSNSREDEPGGYVPKLPELDERVLILYHSSLKRAWKQQQKQIEVDTPTPSLTHYGHEAIYAATQIQKIVRGIVARKAWRAFYCLRNQSAAARIQFAFRRAVVCRKVLARLAKKRNDRATQIQAWYRGHRCRDLLLYQHIRVMNQRIANFQKYIRGRRLWAIVMAILYKRRCNVATEIQRCYRGWKGRQRAVAIRFEQSRYVRELIRESEIHAQCSRCKGCQLDSCTEGSLFGCFMVRYVGLHDFKGAKTLCEDGLRLFSSSVKFVFFYGIILQAMGEDIETSMAFLKRAKEIGITNEELSECETHFFQPAHLLRPNDAQAFLDLAILCQSRDQLPRAEANYAKALAQLPQEYAIPGYLHRINMVDRLLLNYHRFCSIFNFRQVNVLLKEVFTAKKGKKVRLMVSKLNHFTVITPMDSPTTCRINALYLTDDEALSIIMLSESEDEDSKELKTGSTTKYVGARRSSNINASMRQQTYRSAPKDIPEKTPRLLSKTVAITQIYQQECVGLNVKPSDLAQFSEVRSKLRLTKSSAELLLNALVFVDPVANHTEASNQGGENVVFQKVMLIPSILKTRQQHRSAIVCSRAAIDVQRVYCGFRLRAEVRRERFLHDIRQKQADDMYHRLHESYMLRELRRSSAVAIQKIYKGYAFRKLLRRWQIQAGEIQRIFRGYRGRLRAAAFREGTCTFYMAQRVLQRGVIISGHRVMLIIEKCGLSFRLDGHDLESCVTYNGFFSHSSSTNLLCYLNWIYAETLCGREFTRKGDKIFIRSVSSVNRLTAECFVLCVGSTLTDFIVPLADCIQAINLRNLSAGDKETPELPLPMTVDDTARLVEAMAERVILVPALRMATQDLKVKASAGFTISVQPPPKMHFIYQRKSSGGSTRTHANTTSPPTLQFVYPVTDGLRGVSIGTKHFRKKCTRHAVQFTRCRCMLPIISTSAHIEAISRALAPPSTSSES</sequence>
<comment type="caution">
    <text evidence="3">The sequence shown here is derived from an EMBL/GenBank/DDBJ whole genome shotgun (WGS) entry which is preliminary data.</text>
</comment>
<evidence type="ECO:0000313" key="2">
    <source>
        <dbReference type="EMBL" id="KAG3223154.1"/>
    </source>
</evidence>
<keyword evidence="4" id="KW-1185">Reference proteome</keyword>
<organism evidence="3 4">
    <name type="scientific">Phytophthora cactorum</name>
    <dbReference type="NCBI Taxonomy" id="29920"/>
    <lineage>
        <taxon>Eukaryota</taxon>
        <taxon>Sar</taxon>
        <taxon>Stramenopiles</taxon>
        <taxon>Oomycota</taxon>
        <taxon>Peronosporomycetes</taxon>
        <taxon>Peronosporales</taxon>
        <taxon>Peronosporaceae</taxon>
        <taxon>Phytophthora</taxon>
    </lineage>
</organism>
<evidence type="ECO:0008006" key="5">
    <source>
        <dbReference type="Google" id="ProtNLM"/>
    </source>
</evidence>
<dbReference type="Proteomes" id="UP000760860">
    <property type="component" value="Unassembled WGS sequence"/>
</dbReference>
<feature type="region of interest" description="Disordered" evidence="1">
    <location>
        <begin position="55"/>
        <end position="106"/>
    </location>
</feature>
<dbReference type="EMBL" id="MJFZ01000236">
    <property type="protein sequence ID" value="RAW33478.1"/>
    <property type="molecule type" value="Genomic_DNA"/>
</dbReference>
<reference evidence="2" key="2">
    <citation type="submission" date="2018-05" db="EMBL/GenBank/DDBJ databases">
        <title>Effector identification in a new, highly contiguous assembly of the strawberry crown rot pathogen Phytophthora cactorum.</title>
        <authorList>
            <person name="Armitage A.D."/>
            <person name="Nellist C.F."/>
            <person name="Bates H."/>
            <person name="Vickerstaff R.J."/>
            <person name="Harrison R.J."/>
        </authorList>
    </citation>
    <scope>NUCLEOTIDE SEQUENCE</scope>
    <source>
        <strain evidence="2">P421</strain>
    </source>
</reference>
<dbReference type="Proteomes" id="UP000251314">
    <property type="component" value="Unassembled WGS sequence"/>
</dbReference>
<feature type="compositionally biased region" description="Basic residues" evidence="1">
    <location>
        <begin position="76"/>
        <end position="95"/>
    </location>
</feature>
<evidence type="ECO:0000313" key="3">
    <source>
        <dbReference type="EMBL" id="RAW33478.1"/>
    </source>
</evidence>
<evidence type="ECO:0000313" key="4">
    <source>
        <dbReference type="Proteomes" id="UP000251314"/>
    </source>
</evidence>
<dbReference type="PROSITE" id="PS50096">
    <property type="entry name" value="IQ"/>
    <property type="match status" value="3"/>
</dbReference>
<protein>
    <recommendedName>
        <fullName evidence="5">IQ motif, EF-hand binding site</fullName>
    </recommendedName>
</protein>
<dbReference type="AlphaFoldDB" id="A0A329SCX5"/>
<accession>A0A329SCX5</accession>
<proteinExistence type="predicted"/>